<proteinExistence type="predicted"/>
<evidence type="ECO:0000313" key="13">
    <source>
        <dbReference type="Proteomes" id="UP000326557"/>
    </source>
</evidence>
<dbReference type="PROSITE" id="PS50111">
    <property type="entry name" value="CHEMOTAXIS_TRANSDUC_2"/>
    <property type="match status" value="1"/>
</dbReference>
<evidence type="ECO:0000256" key="6">
    <source>
        <dbReference type="ARBA" id="ARBA00023136"/>
    </source>
</evidence>
<comment type="subcellular location">
    <subcellularLocation>
        <location evidence="1">Cell membrane</location>
        <topology evidence="1">Multi-pass membrane protein</topology>
    </subcellularLocation>
</comment>
<gene>
    <name evidence="12" type="primary">bdlA_4</name>
    <name evidence="12" type="ORF">PS704_06005</name>
</gene>
<reference evidence="12 13" key="1">
    <citation type="submission" date="2019-09" db="EMBL/GenBank/DDBJ databases">
        <authorList>
            <person name="Chandra G."/>
            <person name="Truman W A."/>
        </authorList>
    </citation>
    <scope>NUCLEOTIDE SEQUENCE [LARGE SCALE GENOMIC DNA]</scope>
    <source>
        <strain evidence="12">PS704</strain>
    </source>
</reference>
<dbReference type="Pfam" id="PF13426">
    <property type="entry name" value="PAS_9"/>
    <property type="match status" value="1"/>
</dbReference>
<dbReference type="SUPFAM" id="SSF55785">
    <property type="entry name" value="PYP-like sensor domain (PAS domain)"/>
    <property type="match status" value="1"/>
</dbReference>
<keyword evidence="5" id="KW-1133">Transmembrane helix</keyword>
<dbReference type="GO" id="GO:0007165">
    <property type="term" value="P:signal transduction"/>
    <property type="evidence" value="ECO:0007669"/>
    <property type="project" value="UniProtKB-KW"/>
</dbReference>
<feature type="domain" description="Methyl-accepting transducer" evidence="9">
    <location>
        <begin position="255"/>
        <end position="454"/>
    </location>
</feature>
<dbReference type="PROSITE" id="PS50112">
    <property type="entry name" value="PAS"/>
    <property type="match status" value="1"/>
</dbReference>
<dbReference type="CDD" id="cd11386">
    <property type="entry name" value="MCP_signal"/>
    <property type="match status" value="1"/>
</dbReference>
<keyword evidence="7 8" id="KW-0807">Transducer</keyword>
<dbReference type="SMART" id="SM00086">
    <property type="entry name" value="PAC"/>
    <property type="match status" value="2"/>
</dbReference>
<dbReference type="NCBIfam" id="TIGR00229">
    <property type="entry name" value="sensory_box"/>
    <property type="match status" value="2"/>
</dbReference>
<evidence type="ECO:0000259" key="10">
    <source>
        <dbReference type="PROSITE" id="PS50112"/>
    </source>
</evidence>
<evidence type="ECO:0000256" key="5">
    <source>
        <dbReference type="ARBA" id="ARBA00022989"/>
    </source>
</evidence>
<accession>A0A5E7FSI3</accession>
<dbReference type="InterPro" id="IPR000014">
    <property type="entry name" value="PAS"/>
</dbReference>
<dbReference type="OrthoDB" id="9765776at2"/>
<evidence type="ECO:0000256" key="4">
    <source>
        <dbReference type="ARBA" id="ARBA00022692"/>
    </source>
</evidence>
<dbReference type="Gene3D" id="1.10.287.950">
    <property type="entry name" value="Methyl-accepting chemotaxis protein"/>
    <property type="match status" value="1"/>
</dbReference>
<evidence type="ECO:0000256" key="2">
    <source>
        <dbReference type="ARBA" id="ARBA00022475"/>
    </source>
</evidence>
<feature type="domain" description="PAS" evidence="10">
    <location>
        <begin position="42"/>
        <end position="66"/>
    </location>
</feature>
<evidence type="ECO:0000259" key="11">
    <source>
        <dbReference type="PROSITE" id="PS50113"/>
    </source>
</evidence>
<dbReference type="Proteomes" id="UP000326557">
    <property type="component" value="Unassembled WGS sequence"/>
</dbReference>
<name>A0A5E7FSI3_PSEFL</name>
<dbReference type="PANTHER" id="PTHR32089:SF119">
    <property type="entry name" value="METHYL-ACCEPTING CHEMOTAXIS PROTEIN CTPL"/>
    <property type="match status" value="1"/>
</dbReference>
<keyword evidence="2" id="KW-1003">Cell membrane</keyword>
<protein>
    <submittedName>
        <fullName evidence="12">Biofilm dispersion protein BdlA</fullName>
    </submittedName>
</protein>
<dbReference type="EMBL" id="CABVHP010000068">
    <property type="protein sequence ID" value="VVO42306.1"/>
    <property type="molecule type" value="Genomic_DNA"/>
</dbReference>
<feature type="domain" description="PAC" evidence="11">
    <location>
        <begin position="93"/>
        <end position="147"/>
    </location>
</feature>
<dbReference type="CDD" id="cd00130">
    <property type="entry name" value="PAS"/>
    <property type="match status" value="2"/>
</dbReference>
<dbReference type="AlphaFoldDB" id="A0A5E7FSI3"/>
<dbReference type="InterPro" id="IPR004089">
    <property type="entry name" value="MCPsignal_dom"/>
</dbReference>
<evidence type="ECO:0000256" key="3">
    <source>
        <dbReference type="ARBA" id="ARBA00022481"/>
    </source>
</evidence>
<keyword evidence="3" id="KW-0488">Methylation</keyword>
<dbReference type="InterPro" id="IPR000700">
    <property type="entry name" value="PAS-assoc_C"/>
</dbReference>
<feature type="domain" description="PAC" evidence="11">
    <location>
        <begin position="215"/>
        <end position="269"/>
    </location>
</feature>
<keyword evidence="4" id="KW-0812">Transmembrane</keyword>
<evidence type="ECO:0000256" key="7">
    <source>
        <dbReference type="ARBA" id="ARBA00023224"/>
    </source>
</evidence>
<evidence type="ECO:0000256" key="1">
    <source>
        <dbReference type="ARBA" id="ARBA00004651"/>
    </source>
</evidence>
<dbReference type="Pfam" id="PF00015">
    <property type="entry name" value="MCPsignal"/>
    <property type="match status" value="1"/>
</dbReference>
<dbReference type="PANTHER" id="PTHR32089">
    <property type="entry name" value="METHYL-ACCEPTING CHEMOTAXIS PROTEIN MCPB"/>
    <property type="match status" value="1"/>
</dbReference>
<dbReference type="GO" id="GO:0005886">
    <property type="term" value="C:plasma membrane"/>
    <property type="evidence" value="ECO:0007669"/>
    <property type="project" value="UniProtKB-SubCell"/>
</dbReference>
<dbReference type="InterPro" id="IPR013655">
    <property type="entry name" value="PAS_fold_3"/>
</dbReference>
<evidence type="ECO:0000256" key="8">
    <source>
        <dbReference type="PROSITE-ProRule" id="PRU00284"/>
    </source>
</evidence>
<dbReference type="GO" id="GO:0006935">
    <property type="term" value="P:chemotaxis"/>
    <property type="evidence" value="ECO:0007669"/>
    <property type="project" value="UniProtKB-ARBA"/>
</dbReference>
<dbReference type="SUPFAM" id="SSF58104">
    <property type="entry name" value="Methyl-accepting chemotaxis protein (MCP) signaling domain"/>
    <property type="match status" value="1"/>
</dbReference>
<dbReference type="SMART" id="SM00283">
    <property type="entry name" value="MA"/>
    <property type="match status" value="1"/>
</dbReference>
<dbReference type="InterPro" id="IPR001610">
    <property type="entry name" value="PAC"/>
</dbReference>
<sequence length="490" mass="53874">MFNLHHKSDLLEIERYSCALTEANAKLAAVSRSMAMIEFTPDGIVLDANDNFCNVMGYSAEEVRGKHHRIFCEEAFYRSEAYAKLWRDLARGEPVSGTFLRLNKSGKEIWLEASYMPVIGADRQVSSVIKVATDISDRINKEHENESMLAAIGRSMAMIEFTPEGNVITANENFLKTTHYALNEIVGQHHSLFCHRAEAESPSYKAFWASLNRGEYHSHRFERRDKHGHTIYLEASYNPLFDANGRLYKVVKFASDITQQVTTLQTAAESAHSTSVQNDACAQKGSQVVQQTVQIIQDISKNLNEAAMSIDAVSKQSDIIGTIVQTIRGIADQTNLLALNAAIEAARAGEQGRGFAVVADEVRTLAKRTQQSTEEIEQMIAKLHSGVGAAVKAMGTSHQMANGTVGQSEKVQQALENILGAVGMIVDQNQQIAAAVEQQTAVAHDIDQNIVEINRAGERTAEGAHKTEDASRALSAQVVELKQLISAFRV</sequence>
<keyword evidence="6" id="KW-0472">Membrane</keyword>
<organism evidence="12 13">
    <name type="scientific">Pseudomonas fluorescens</name>
    <dbReference type="NCBI Taxonomy" id="294"/>
    <lineage>
        <taxon>Bacteria</taxon>
        <taxon>Pseudomonadati</taxon>
        <taxon>Pseudomonadota</taxon>
        <taxon>Gammaproteobacteria</taxon>
        <taxon>Pseudomonadales</taxon>
        <taxon>Pseudomonadaceae</taxon>
        <taxon>Pseudomonas</taxon>
    </lineage>
</organism>
<evidence type="ECO:0000313" key="12">
    <source>
        <dbReference type="EMBL" id="VVO42306.1"/>
    </source>
</evidence>
<dbReference type="Pfam" id="PF08447">
    <property type="entry name" value="PAS_3"/>
    <property type="match status" value="1"/>
</dbReference>
<dbReference type="SMART" id="SM00091">
    <property type="entry name" value="PAS"/>
    <property type="match status" value="2"/>
</dbReference>
<dbReference type="InterPro" id="IPR035965">
    <property type="entry name" value="PAS-like_dom_sf"/>
</dbReference>
<dbReference type="Gene3D" id="3.30.450.20">
    <property type="entry name" value="PAS domain"/>
    <property type="match status" value="2"/>
</dbReference>
<evidence type="ECO:0000259" key="9">
    <source>
        <dbReference type="PROSITE" id="PS50111"/>
    </source>
</evidence>
<dbReference type="PROSITE" id="PS50113">
    <property type="entry name" value="PAC"/>
    <property type="match status" value="2"/>
</dbReference>